<reference evidence="2" key="1">
    <citation type="submission" date="2018-06" db="EMBL/GenBank/DDBJ databases">
        <authorList>
            <person name="Zhirakovskaya E."/>
        </authorList>
    </citation>
    <scope>NUCLEOTIDE SEQUENCE</scope>
</reference>
<organism evidence="2">
    <name type="scientific">hydrothermal vent metagenome</name>
    <dbReference type="NCBI Taxonomy" id="652676"/>
    <lineage>
        <taxon>unclassified sequences</taxon>
        <taxon>metagenomes</taxon>
        <taxon>ecological metagenomes</taxon>
    </lineage>
</organism>
<feature type="coiled-coil region" evidence="1">
    <location>
        <begin position="153"/>
        <end position="180"/>
    </location>
</feature>
<dbReference type="AlphaFoldDB" id="A0A3B0XZL8"/>
<gene>
    <name evidence="2" type="ORF">MNBD_GAMMA09-3368</name>
</gene>
<evidence type="ECO:0000256" key="1">
    <source>
        <dbReference type="SAM" id="Coils"/>
    </source>
</evidence>
<protein>
    <submittedName>
        <fullName evidence="2">Uncharacterized protein</fullName>
    </submittedName>
</protein>
<sequence length="369" mass="42103">MAIFKKGKLTVITERENADFSSASLNKNLSAVGYDKNEKFFYMTMDRAMFSDPVSTIRTVLDAHGFVPNLENILSCLDSFNFSAHSRISARGNELSLPEKVIEYLPCIRFELPHKNKVGGVLQSFYDEISKYESKSPGSENTNWATDSDIKKFRDQLAEVKKLKAENQVLAEQVSALTHQLSIEQKSLNRASKALDSQRVLPDNAKICRVENIDLKQRKVKVKCDRKLIDIPTHMLDRVPDYQARCLITFGEDEEVPQGIIFFNNEELCDLEKRTAELLYVKGDTFKARDSMRNEFQIKAVNVMEEKTIESLTRGMKVVISISDGYVVRFSVLGSTVSEQFTSYVQEQFIVYDIARNQLVIKSNDNDQE</sequence>
<name>A0A3B0XZL8_9ZZZZ</name>
<proteinExistence type="predicted"/>
<evidence type="ECO:0000313" key="2">
    <source>
        <dbReference type="EMBL" id="VAW69613.1"/>
    </source>
</evidence>
<dbReference type="EMBL" id="UOFI01000169">
    <property type="protein sequence ID" value="VAW69613.1"/>
    <property type="molecule type" value="Genomic_DNA"/>
</dbReference>
<accession>A0A3B0XZL8</accession>
<keyword evidence="1" id="KW-0175">Coiled coil</keyword>